<name>A0A6C0IMN9_9ZZZZ</name>
<dbReference type="GO" id="GO:0003756">
    <property type="term" value="F:protein disulfide isomerase activity"/>
    <property type="evidence" value="ECO:0007669"/>
    <property type="project" value="TreeGrafter"/>
</dbReference>
<dbReference type="InterPro" id="IPR013766">
    <property type="entry name" value="Thioredoxin_domain"/>
</dbReference>
<dbReference type="CDD" id="cd02961">
    <property type="entry name" value="PDI_a_family"/>
    <property type="match status" value="1"/>
</dbReference>
<dbReference type="PRINTS" id="PR00421">
    <property type="entry name" value="THIOREDOXIN"/>
</dbReference>
<dbReference type="GO" id="GO:0006457">
    <property type="term" value="P:protein folding"/>
    <property type="evidence" value="ECO:0007669"/>
    <property type="project" value="TreeGrafter"/>
</dbReference>
<proteinExistence type="inferred from homology"/>
<sequence>MPPSKKNANRQTVKKAKRKAAKKKTAKRKTAKKAINKEPEVEPTVVVLFFAHWCGHCQSMYPEWEQLKKEYAAKNNYVFREVEHGKIENDKPNLEKEYDLSPIQVQGFPTLVKFHPHKEIEYYESGERTKDNFMNWLNAEAKQPDAPSNIFHNMYGGYKIPHTGKVKTYSKNKSLKKQK</sequence>
<dbReference type="PROSITE" id="PS00194">
    <property type="entry name" value="THIOREDOXIN_1"/>
    <property type="match status" value="1"/>
</dbReference>
<evidence type="ECO:0000259" key="3">
    <source>
        <dbReference type="PROSITE" id="PS51352"/>
    </source>
</evidence>
<feature type="region of interest" description="Disordered" evidence="2">
    <location>
        <begin position="1"/>
        <end position="36"/>
    </location>
</feature>
<evidence type="ECO:0000256" key="1">
    <source>
        <dbReference type="ARBA" id="ARBA00006347"/>
    </source>
</evidence>
<evidence type="ECO:0000256" key="2">
    <source>
        <dbReference type="SAM" id="MobiDB-lite"/>
    </source>
</evidence>
<dbReference type="AlphaFoldDB" id="A0A6C0IMN9"/>
<organism evidence="4">
    <name type="scientific">viral metagenome</name>
    <dbReference type="NCBI Taxonomy" id="1070528"/>
    <lineage>
        <taxon>unclassified sequences</taxon>
        <taxon>metagenomes</taxon>
        <taxon>organismal metagenomes</taxon>
    </lineage>
</organism>
<dbReference type="GO" id="GO:0005783">
    <property type="term" value="C:endoplasmic reticulum"/>
    <property type="evidence" value="ECO:0007669"/>
    <property type="project" value="TreeGrafter"/>
</dbReference>
<dbReference type="InterPro" id="IPR051063">
    <property type="entry name" value="PDI"/>
</dbReference>
<accession>A0A6C0IMN9</accession>
<comment type="similarity">
    <text evidence="1">Belongs to the protein disulfide isomerase family.</text>
</comment>
<evidence type="ECO:0000313" key="4">
    <source>
        <dbReference type="EMBL" id="QHT93147.1"/>
    </source>
</evidence>
<feature type="compositionally biased region" description="Basic residues" evidence="2">
    <location>
        <begin position="12"/>
        <end position="34"/>
    </location>
</feature>
<reference evidence="4" key="1">
    <citation type="journal article" date="2020" name="Nature">
        <title>Giant virus diversity and host interactions through global metagenomics.</title>
        <authorList>
            <person name="Schulz F."/>
            <person name="Roux S."/>
            <person name="Paez-Espino D."/>
            <person name="Jungbluth S."/>
            <person name="Walsh D.A."/>
            <person name="Denef V.J."/>
            <person name="McMahon K.D."/>
            <person name="Konstantinidis K.T."/>
            <person name="Eloe-Fadrosh E.A."/>
            <person name="Kyrpides N.C."/>
            <person name="Woyke T."/>
        </authorList>
    </citation>
    <scope>NUCLEOTIDE SEQUENCE</scope>
    <source>
        <strain evidence="4">GVMAG-M-3300023210-19</strain>
    </source>
</reference>
<dbReference type="EMBL" id="MN740201">
    <property type="protein sequence ID" value="QHT93147.1"/>
    <property type="molecule type" value="Genomic_DNA"/>
</dbReference>
<feature type="domain" description="Thioredoxin" evidence="3">
    <location>
        <begin position="20"/>
        <end position="142"/>
    </location>
</feature>
<dbReference type="Pfam" id="PF00085">
    <property type="entry name" value="Thioredoxin"/>
    <property type="match status" value="1"/>
</dbReference>
<protein>
    <recommendedName>
        <fullName evidence="3">Thioredoxin domain-containing protein</fullName>
    </recommendedName>
</protein>
<dbReference type="InterPro" id="IPR036249">
    <property type="entry name" value="Thioredoxin-like_sf"/>
</dbReference>
<dbReference type="PANTHER" id="PTHR45672">
    <property type="entry name" value="PROTEIN DISULFIDE-ISOMERASE C17H9.14C-RELATED"/>
    <property type="match status" value="1"/>
</dbReference>
<dbReference type="Gene3D" id="3.40.30.10">
    <property type="entry name" value="Glutaredoxin"/>
    <property type="match status" value="1"/>
</dbReference>
<dbReference type="SUPFAM" id="SSF52833">
    <property type="entry name" value="Thioredoxin-like"/>
    <property type="match status" value="1"/>
</dbReference>
<dbReference type="PROSITE" id="PS51352">
    <property type="entry name" value="THIOREDOXIN_2"/>
    <property type="match status" value="1"/>
</dbReference>
<dbReference type="InterPro" id="IPR017937">
    <property type="entry name" value="Thioredoxin_CS"/>
</dbReference>